<reference evidence="2" key="1">
    <citation type="journal article" date="2023" name="Mol. Phylogenet. Evol.">
        <title>Genome-scale phylogeny and comparative genomics of the fungal order Sordariales.</title>
        <authorList>
            <person name="Hensen N."/>
            <person name="Bonometti L."/>
            <person name="Westerberg I."/>
            <person name="Brannstrom I.O."/>
            <person name="Guillou S."/>
            <person name="Cros-Aarteil S."/>
            <person name="Calhoun S."/>
            <person name="Haridas S."/>
            <person name="Kuo A."/>
            <person name="Mondo S."/>
            <person name="Pangilinan J."/>
            <person name="Riley R."/>
            <person name="LaButti K."/>
            <person name="Andreopoulos B."/>
            <person name="Lipzen A."/>
            <person name="Chen C."/>
            <person name="Yan M."/>
            <person name="Daum C."/>
            <person name="Ng V."/>
            <person name="Clum A."/>
            <person name="Steindorff A."/>
            <person name="Ohm R.A."/>
            <person name="Martin F."/>
            <person name="Silar P."/>
            <person name="Natvig D.O."/>
            <person name="Lalanne C."/>
            <person name="Gautier V."/>
            <person name="Ament-Velasquez S.L."/>
            <person name="Kruys A."/>
            <person name="Hutchinson M.I."/>
            <person name="Powell A.J."/>
            <person name="Barry K."/>
            <person name="Miller A.N."/>
            <person name="Grigoriev I.V."/>
            <person name="Debuchy R."/>
            <person name="Gladieux P."/>
            <person name="Hiltunen Thoren M."/>
            <person name="Johannesson H."/>
        </authorList>
    </citation>
    <scope>NUCLEOTIDE SEQUENCE</scope>
    <source>
        <strain evidence="2">CBS 168.71</strain>
    </source>
</reference>
<gene>
    <name evidence="2" type="ORF">B0H64DRAFT_387827</name>
</gene>
<feature type="compositionally biased region" description="Pro residues" evidence="1">
    <location>
        <begin position="82"/>
        <end position="91"/>
    </location>
</feature>
<accession>A0AAE0HMF2</accession>
<name>A0AAE0HMF2_9PEZI</name>
<organism evidence="2 3">
    <name type="scientific">Chaetomium fimeti</name>
    <dbReference type="NCBI Taxonomy" id="1854472"/>
    <lineage>
        <taxon>Eukaryota</taxon>
        <taxon>Fungi</taxon>
        <taxon>Dikarya</taxon>
        <taxon>Ascomycota</taxon>
        <taxon>Pezizomycotina</taxon>
        <taxon>Sordariomycetes</taxon>
        <taxon>Sordariomycetidae</taxon>
        <taxon>Sordariales</taxon>
        <taxon>Chaetomiaceae</taxon>
        <taxon>Chaetomium</taxon>
    </lineage>
</organism>
<sequence length="167" mass="18702">MDPLFPFRHPHDQSQRYFGYWPNRNQIYPSIGQSGRKAQGLRSSPPPACRPPPLDDGNWVRENIIPSLSPSDGFGTDSSPLLLPPPLPPSARAPSPCTHTLHMPWRLGARTRPSHDRTPNVIASRRVHPLCDPTRNHSLLSASPGLWNRSSRIFFSVLNPRVARGAW</sequence>
<feature type="compositionally biased region" description="Pro residues" evidence="1">
    <location>
        <begin position="44"/>
        <end position="54"/>
    </location>
</feature>
<evidence type="ECO:0000313" key="2">
    <source>
        <dbReference type="EMBL" id="KAK3299242.1"/>
    </source>
</evidence>
<dbReference type="EMBL" id="JAUEPN010000002">
    <property type="protein sequence ID" value="KAK3299242.1"/>
    <property type="molecule type" value="Genomic_DNA"/>
</dbReference>
<proteinExistence type="predicted"/>
<reference evidence="2" key="2">
    <citation type="submission" date="2023-06" db="EMBL/GenBank/DDBJ databases">
        <authorList>
            <consortium name="Lawrence Berkeley National Laboratory"/>
            <person name="Haridas S."/>
            <person name="Hensen N."/>
            <person name="Bonometti L."/>
            <person name="Westerberg I."/>
            <person name="Brannstrom I.O."/>
            <person name="Guillou S."/>
            <person name="Cros-Aarteil S."/>
            <person name="Calhoun S."/>
            <person name="Kuo A."/>
            <person name="Mondo S."/>
            <person name="Pangilinan J."/>
            <person name="Riley R."/>
            <person name="Labutti K."/>
            <person name="Andreopoulos B."/>
            <person name="Lipzen A."/>
            <person name="Chen C."/>
            <person name="Yanf M."/>
            <person name="Daum C."/>
            <person name="Ng V."/>
            <person name="Clum A."/>
            <person name="Steindorff A."/>
            <person name="Ohm R."/>
            <person name="Martin F."/>
            <person name="Silar P."/>
            <person name="Natvig D."/>
            <person name="Lalanne C."/>
            <person name="Gautier V."/>
            <person name="Ament-Velasquez S.L."/>
            <person name="Kruys A."/>
            <person name="Hutchinson M.I."/>
            <person name="Powell A.J."/>
            <person name="Barry K."/>
            <person name="Miller A.N."/>
            <person name="Grigoriev I.V."/>
            <person name="Debuchy R."/>
            <person name="Gladieux P."/>
            <person name="Thoren M.H."/>
            <person name="Johannesson H."/>
        </authorList>
    </citation>
    <scope>NUCLEOTIDE SEQUENCE</scope>
    <source>
        <strain evidence="2">CBS 168.71</strain>
    </source>
</reference>
<comment type="caution">
    <text evidence="2">The sequence shown here is derived from an EMBL/GenBank/DDBJ whole genome shotgun (WGS) entry which is preliminary data.</text>
</comment>
<evidence type="ECO:0000256" key="1">
    <source>
        <dbReference type="SAM" id="MobiDB-lite"/>
    </source>
</evidence>
<dbReference type="RefSeq" id="XP_062662756.1">
    <property type="nucleotide sequence ID" value="XM_062803231.1"/>
</dbReference>
<dbReference type="Proteomes" id="UP001278766">
    <property type="component" value="Unassembled WGS sequence"/>
</dbReference>
<dbReference type="AlphaFoldDB" id="A0AAE0HMF2"/>
<feature type="region of interest" description="Disordered" evidence="1">
    <location>
        <begin position="29"/>
        <end position="96"/>
    </location>
</feature>
<dbReference type="GeneID" id="87840179"/>
<evidence type="ECO:0000313" key="3">
    <source>
        <dbReference type="Proteomes" id="UP001278766"/>
    </source>
</evidence>
<keyword evidence="3" id="KW-1185">Reference proteome</keyword>
<protein>
    <submittedName>
        <fullName evidence="2">Uncharacterized protein</fullName>
    </submittedName>
</protein>